<dbReference type="SUPFAM" id="SSF56672">
    <property type="entry name" value="DNA/RNA polymerases"/>
    <property type="match status" value="1"/>
</dbReference>
<evidence type="ECO:0000313" key="3">
    <source>
        <dbReference type="Proteomes" id="UP000830375"/>
    </source>
</evidence>
<gene>
    <name evidence="2" type="ORF">H4Q32_030019</name>
</gene>
<dbReference type="InterPro" id="IPR048270">
    <property type="entry name" value="PNMA_C"/>
</dbReference>
<dbReference type="Proteomes" id="UP000830375">
    <property type="component" value="Unassembled WGS sequence"/>
</dbReference>
<name>A0ABQ8L2S6_LABRO</name>
<organism evidence="2 3">
    <name type="scientific">Labeo rohita</name>
    <name type="common">Indian major carp</name>
    <name type="synonym">Cyprinus rohita</name>
    <dbReference type="NCBI Taxonomy" id="84645"/>
    <lineage>
        <taxon>Eukaryota</taxon>
        <taxon>Metazoa</taxon>
        <taxon>Chordata</taxon>
        <taxon>Craniata</taxon>
        <taxon>Vertebrata</taxon>
        <taxon>Euteleostomi</taxon>
        <taxon>Actinopterygii</taxon>
        <taxon>Neopterygii</taxon>
        <taxon>Teleostei</taxon>
        <taxon>Ostariophysi</taxon>
        <taxon>Cypriniformes</taxon>
        <taxon>Cyprinidae</taxon>
        <taxon>Labeoninae</taxon>
        <taxon>Labeonini</taxon>
        <taxon>Labeo</taxon>
    </lineage>
</organism>
<comment type="caution">
    <text evidence="2">The sequence shown here is derived from an EMBL/GenBank/DDBJ whole genome shotgun (WGS) entry which is preliminary data.</text>
</comment>
<feature type="domain" description="Paraneoplastic antigen Ma-like C-terminal" evidence="1">
    <location>
        <begin position="58"/>
        <end position="163"/>
    </location>
</feature>
<sequence length="650" mass="73003">MHETPVTLTIPQEVQRLVVEHVVKHDHDYQGHVPLSPKLRVFSGHSPKPNGEVDFTKGNKRRHVLDSLLPPALNVALEVGTNAPPEVYVLELGKAYGSVTGGDKLYIQFIETHQNRGEKPSEYLRRLHSLMQEVVEKKGCWDEVLITQLHLKDFLTDSSQSELSYSSLIFKLRSYKHEKQLKEKCMNLHLCTPPTRAQSQRPVDLRRNKAKRESHHALCLKLNLSHPLLVGFATAVAKTLIICNTAQTLDRTHCAFKLGVASVVERTEAAVVKSSIEKNNQVHNGLIGEPWESKAWLDGIECHCLIDTVSQVTCVAASFYKQYLQHRGITPMGDLLRVEGAAGQIVPYIRYIEIDVQFPKPACGTDVVVTALALICPDQAYNAWLPLLVGTMYSTILFKIGNEYLQHQPISANLMAAYRICDNRGMNKTMIIGEPLMHHIPGGLVVECKLIQAELCARNKVKPKGVIAECLMVDWIKSVPLFDDTATSQATTSLMANLLVKTGDPVTLDFGDSSISEEFKAHILERINCEASCAFTKHDLDVGHVSGVAHRIELIDHIPFKERTRRVSPADFEDLRKHLLDLLASELIEESNSPYASPVVLVRKKNGDLRMVADYRKLNKLTKRDAYPIYQGLRRHLRCCQAPSGFRYYI</sequence>
<dbReference type="Gene3D" id="3.10.10.10">
    <property type="entry name" value="HIV Type 1 Reverse Transcriptase, subunit A, domain 1"/>
    <property type="match status" value="1"/>
</dbReference>
<accession>A0ABQ8L2S6</accession>
<keyword evidence="3" id="KW-1185">Reference proteome</keyword>
<evidence type="ECO:0000313" key="2">
    <source>
        <dbReference type="EMBL" id="KAI2645017.1"/>
    </source>
</evidence>
<dbReference type="Pfam" id="PF14893">
    <property type="entry name" value="PNMA"/>
    <property type="match status" value="1"/>
</dbReference>
<evidence type="ECO:0000259" key="1">
    <source>
        <dbReference type="Pfam" id="PF14893"/>
    </source>
</evidence>
<dbReference type="InterPro" id="IPR053134">
    <property type="entry name" value="RNA-dir_DNA_polymerase"/>
</dbReference>
<reference evidence="2 3" key="1">
    <citation type="submission" date="2022-01" db="EMBL/GenBank/DDBJ databases">
        <title>A high-quality chromosome-level genome assembly of rohu carp, Labeo rohita.</title>
        <authorList>
            <person name="Arick M.A. II"/>
            <person name="Hsu C.-Y."/>
            <person name="Magbanua Z."/>
            <person name="Pechanova O."/>
            <person name="Grover C."/>
            <person name="Miller E."/>
            <person name="Thrash A."/>
            <person name="Ezzel L."/>
            <person name="Alam S."/>
            <person name="Benzie J."/>
            <person name="Hamilton M."/>
            <person name="Karsi A."/>
            <person name="Lawrence M.L."/>
            <person name="Peterson D.G."/>
        </authorList>
    </citation>
    <scope>NUCLEOTIDE SEQUENCE [LARGE SCALE GENOMIC DNA]</scope>
    <source>
        <strain evidence="3">BAU-BD-2019</strain>
        <tissue evidence="2">Blood</tissue>
    </source>
</reference>
<dbReference type="EMBL" id="JACTAM010002351">
    <property type="protein sequence ID" value="KAI2645017.1"/>
    <property type="molecule type" value="Genomic_DNA"/>
</dbReference>
<dbReference type="PANTHER" id="PTHR24559:SF444">
    <property type="entry name" value="REVERSE TRANSCRIPTASE DOMAIN-CONTAINING PROTEIN"/>
    <property type="match status" value="1"/>
</dbReference>
<dbReference type="InterPro" id="IPR043502">
    <property type="entry name" value="DNA/RNA_pol_sf"/>
</dbReference>
<protein>
    <recommendedName>
        <fullName evidence="1">Paraneoplastic antigen Ma-like C-terminal domain-containing protein</fullName>
    </recommendedName>
</protein>
<proteinExistence type="predicted"/>
<dbReference type="PANTHER" id="PTHR24559">
    <property type="entry name" value="TRANSPOSON TY3-I GAG-POL POLYPROTEIN"/>
    <property type="match status" value="1"/>
</dbReference>